<dbReference type="PANTHER" id="PTHR35564:SF4">
    <property type="entry name" value="CYTOPLASMIC PROTEIN"/>
    <property type="match status" value="1"/>
</dbReference>
<evidence type="ECO:0008006" key="3">
    <source>
        <dbReference type="Google" id="ProtNLM"/>
    </source>
</evidence>
<sequence>MATIDGRESSSVRRGLQGHPSYYNFYQAVSLLAAQPNVDDGGLEQLDRHIRFKTEIGGQFPPNDIANIRVTGPMSEITVATFGLTGPLGPLPQQHSEWIDQESRHGRTALKDFMNLFEHRFIGLLYLIKKQTHQGLHKGMRSTSPIFRYLMNLCGWRDQDRAACLSQDTIARTLLPFAGLIAGGKTSAAAVANILSVTLGTSVRFGTTLGGFMPLDRRYRAVLATHKKGNQPATTPRLGDAIAIGRRSWNTHQVVNLSIGPLDYQQAETWLPGTDTYSLFETLIRFSTNGQWAVRAELQVNENSIPATRFKNNLRLGFNSWLKSKPNQSQSDQQPLRVTARIIHPTVS</sequence>
<dbReference type="NCBIfam" id="TIGR03347">
    <property type="entry name" value="VI_chp_1"/>
    <property type="match status" value="1"/>
</dbReference>
<organism evidence="1 2">
    <name type="scientific">Arenicella chitinivorans</name>
    <dbReference type="NCBI Taxonomy" id="1329800"/>
    <lineage>
        <taxon>Bacteria</taxon>
        <taxon>Pseudomonadati</taxon>
        <taxon>Pseudomonadota</taxon>
        <taxon>Gammaproteobacteria</taxon>
        <taxon>Arenicellales</taxon>
        <taxon>Arenicellaceae</taxon>
        <taxon>Arenicella</taxon>
    </lineage>
</organism>
<evidence type="ECO:0000313" key="2">
    <source>
        <dbReference type="Proteomes" id="UP000614811"/>
    </source>
</evidence>
<evidence type="ECO:0000313" key="1">
    <source>
        <dbReference type="EMBL" id="GHA20998.1"/>
    </source>
</evidence>
<comment type="caution">
    <text evidence="1">The sequence shown here is derived from an EMBL/GenBank/DDBJ whole genome shotgun (WGS) entry which is preliminary data.</text>
</comment>
<dbReference type="Proteomes" id="UP000614811">
    <property type="component" value="Unassembled WGS sequence"/>
</dbReference>
<dbReference type="InterPro" id="IPR010732">
    <property type="entry name" value="T6SS_TssG-like"/>
</dbReference>
<keyword evidence="2" id="KW-1185">Reference proteome</keyword>
<dbReference type="EMBL" id="BMXA01000009">
    <property type="protein sequence ID" value="GHA20998.1"/>
    <property type="molecule type" value="Genomic_DNA"/>
</dbReference>
<proteinExistence type="predicted"/>
<accession>A0A918S212</accession>
<protein>
    <recommendedName>
        <fullName evidence="3">Type VI secretion system baseplate subunit TssG</fullName>
    </recommendedName>
</protein>
<dbReference type="PANTHER" id="PTHR35564">
    <property type="match status" value="1"/>
</dbReference>
<reference evidence="1" key="2">
    <citation type="submission" date="2020-09" db="EMBL/GenBank/DDBJ databases">
        <authorList>
            <person name="Sun Q."/>
            <person name="Kim S."/>
        </authorList>
    </citation>
    <scope>NUCLEOTIDE SEQUENCE</scope>
    <source>
        <strain evidence="1">KCTC 12711</strain>
    </source>
</reference>
<dbReference type="Pfam" id="PF06996">
    <property type="entry name" value="T6SS_TssG"/>
    <property type="match status" value="1"/>
</dbReference>
<dbReference type="AlphaFoldDB" id="A0A918S212"/>
<reference evidence="1" key="1">
    <citation type="journal article" date="2014" name="Int. J. Syst. Evol. Microbiol.">
        <title>Complete genome sequence of Corynebacterium casei LMG S-19264T (=DSM 44701T), isolated from a smear-ripened cheese.</title>
        <authorList>
            <consortium name="US DOE Joint Genome Institute (JGI-PGF)"/>
            <person name="Walter F."/>
            <person name="Albersmeier A."/>
            <person name="Kalinowski J."/>
            <person name="Ruckert C."/>
        </authorList>
    </citation>
    <scope>NUCLEOTIDE SEQUENCE</scope>
    <source>
        <strain evidence="1">KCTC 12711</strain>
    </source>
</reference>
<dbReference type="RefSeq" id="WP_189402881.1">
    <property type="nucleotide sequence ID" value="NZ_BMXA01000009.1"/>
</dbReference>
<name>A0A918S212_9GAMM</name>
<gene>
    <name evidence="1" type="ORF">GCM10008090_33670</name>
</gene>